<sequence>MIRILLAEDMDVVRGALATLLGLEPDMTVVAQVGSGDTIVPAAVEHRPDVAVLDVELPGIDGLTAAAVLKERVPDCAVLMLTGYGKPGGLRRALEAQVSGYLLKTATPAELAAAIRAVHAGERVLDPKLAVAAWELPGNPLTPREAEVLRMAAEGAGADEIGAHLHLSARTVRNYLSAIATKLDARNRVDAVRIAQESGWI</sequence>
<protein>
    <submittedName>
        <fullName evidence="5">DNA-binding response regulator</fullName>
    </submittedName>
</protein>
<organism evidence="5 6">
    <name type="scientific">Nonomuraea mangrovi</name>
    <dbReference type="NCBI Taxonomy" id="2316207"/>
    <lineage>
        <taxon>Bacteria</taxon>
        <taxon>Bacillati</taxon>
        <taxon>Actinomycetota</taxon>
        <taxon>Actinomycetes</taxon>
        <taxon>Streptosporangiales</taxon>
        <taxon>Streptosporangiaceae</taxon>
        <taxon>Nonomuraea</taxon>
    </lineage>
</organism>
<dbReference type="SUPFAM" id="SSF46894">
    <property type="entry name" value="C-terminal effector domain of the bipartite response regulators"/>
    <property type="match status" value="1"/>
</dbReference>
<dbReference type="InterPro" id="IPR001789">
    <property type="entry name" value="Sig_transdc_resp-reg_receiver"/>
</dbReference>
<gene>
    <name evidence="5" type="ORF">ACFSKW_25660</name>
</gene>
<feature type="domain" description="HTH luxR-type" evidence="3">
    <location>
        <begin position="137"/>
        <end position="199"/>
    </location>
</feature>
<keyword evidence="2" id="KW-0597">Phosphoprotein</keyword>
<dbReference type="PROSITE" id="PS00622">
    <property type="entry name" value="HTH_LUXR_1"/>
    <property type="match status" value="1"/>
</dbReference>
<dbReference type="InterPro" id="IPR016032">
    <property type="entry name" value="Sig_transdc_resp-reg_C-effctor"/>
</dbReference>
<keyword evidence="6" id="KW-1185">Reference proteome</keyword>
<dbReference type="InterPro" id="IPR000792">
    <property type="entry name" value="Tscrpt_reg_LuxR_C"/>
</dbReference>
<dbReference type="Pfam" id="PF00196">
    <property type="entry name" value="GerE"/>
    <property type="match status" value="1"/>
</dbReference>
<dbReference type="Pfam" id="PF00072">
    <property type="entry name" value="Response_reg"/>
    <property type="match status" value="1"/>
</dbReference>
<dbReference type="PROSITE" id="PS50110">
    <property type="entry name" value="RESPONSE_REGULATORY"/>
    <property type="match status" value="1"/>
</dbReference>
<dbReference type="PRINTS" id="PR00038">
    <property type="entry name" value="HTHLUXR"/>
</dbReference>
<dbReference type="SMART" id="SM00421">
    <property type="entry name" value="HTH_LUXR"/>
    <property type="match status" value="1"/>
</dbReference>
<comment type="caution">
    <text evidence="5">The sequence shown here is derived from an EMBL/GenBank/DDBJ whole genome shotgun (WGS) entry which is preliminary data.</text>
</comment>
<dbReference type="SUPFAM" id="SSF52172">
    <property type="entry name" value="CheY-like"/>
    <property type="match status" value="1"/>
</dbReference>
<dbReference type="Gene3D" id="3.40.50.2300">
    <property type="match status" value="1"/>
</dbReference>
<keyword evidence="1 5" id="KW-0238">DNA-binding</keyword>
<dbReference type="EMBL" id="JBHUFV010000036">
    <property type="protein sequence ID" value="MFD1934866.1"/>
    <property type="molecule type" value="Genomic_DNA"/>
</dbReference>
<dbReference type="InterPro" id="IPR039420">
    <property type="entry name" value="WalR-like"/>
</dbReference>
<evidence type="ECO:0000313" key="5">
    <source>
        <dbReference type="EMBL" id="MFD1934866.1"/>
    </source>
</evidence>
<name>A0ABW4SZY4_9ACTN</name>
<accession>A0ABW4SZY4</accession>
<dbReference type="SMART" id="SM00448">
    <property type="entry name" value="REC"/>
    <property type="match status" value="1"/>
</dbReference>
<evidence type="ECO:0000259" key="3">
    <source>
        <dbReference type="PROSITE" id="PS50043"/>
    </source>
</evidence>
<dbReference type="InterPro" id="IPR011006">
    <property type="entry name" value="CheY-like_superfamily"/>
</dbReference>
<feature type="domain" description="Response regulatory" evidence="4">
    <location>
        <begin position="3"/>
        <end position="119"/>
    </location>
</feature>
<dbReference type="RefSeq" id="WP_379574974.1">
    <property type="nucleotide sequence ID" value="NZ_JBHUFV010000036.1"/>
</dbReference>
<dbReference type="PANTHER" id="PTHR43214">
    <property type="entry name" value="TWO-COMPONENT RESPONSE REGULATOR"/>
    <property type="match status" value="1"/>
</dbReference>
<evidence type="ECO:0000259" key="4">
    <source>
        <dbReference type="PROSITE" id="PS50110"/>
    </source>
</evidence>
<proteinExistence type="predicted"/>
<evidence type="ECO:0000313" key="6">
    <source>
        <dbReference type="Proteomes" id="UP001597368"/>
    </source>
</evidence>
<dbReference type="CDD" id="cd06170">
    <property type="entry name" value="LuxR_C_like"/>
    <property type="match status" value="1"/>
</dbReference>
<feature type="modified residue" description="4-aspartylphosphate" evidence="2">
    <location>
        <position position="54"/>
    </location>
</feature>
<dbReference type="PANTHER" id="PTHR43214:SF42">
    <property type="entry name" value="TRANSCRIPTIONAL REGULATORY PROTEIN DESR"/>
    <property type="match status" value="1"/>
</dbReference>
<dbReference type="GO" id="GO:0003677">
    <property type="term" value="F:DNA binding"/>
    <property type="evidence" value="ECO:0007669"/>
    <property type="project" value="UniProtKB-KW"/>
</dbReference>
<reference evidence="6" key="1">
    <citation type="journal article" date="2019" name="Int. J. Syst. Evol. Microbiol.">
        <title>The Global Catalogue of Microorganisms (GCM) 10K type strain sequencing project: providing services to taxonomists for standard genome sequencing and annotation.</title>
        <authorList>
            <consortium name="The Broad Institute Genomics Platform"/>
            <consortium name="The Broad Institute Genome Sequencing Center for Infectious Disease"/>
            <person name="Wu L."/>
            <person name="Ma J."/>
        </authorList>
    </citation>
    <scope>NUCLEOTIDE SEQUENCE [LARGE SCALE GENOMIC DNA]</scope>
    <source>
        <strain evidence="6">ICMP 6774ER</strain>
    </source>
</reference>
<dbReference type="Proteomes" id="UP001597368">
    <property type="component" value="Unassembled WGS sequence"/>
</dbReference>
<dbReference type="PROSITE" id="PS50043">
    <property type="entry name" value="HTH_LUXR_2"/>
    <property type="match status" value="1"/>
</dbReference>
<evidence type="ECO:0000256" key="1">
    <source>
        <dbReference type="ARBA" id="ARBA00023125"/>
    </source>
</evidence>
<evidence type="ECO:0000256" key="2">
    <source>
        <dbReference type="PROSITE-ProRule" id="PRU00169"/>
    </source>
</evidence>